<organism evidence="2 3">
    <name type="scientific">Mycteria americana</name>
    <name type="common">Wood stork</name>
    <dbReference type="NCBI Taxonomy" id="33587"/>
    <lineage>
        <taxon>Eukaryota</taxon>
        <taxon>Metazoa</taxon>
        <taxon>Chordata</taxon>
        <taxon>Craniata</taxon>
        <taxon>Vertebrata</taxon>
        <taxon>Euteleostomi</taxon>
        <taxon>Archelosauria</taxon>
        <taxon>Archosauria</taxon>
        <taxon>Dinosauria</taxon>
        <taxon>Saurischia</taxon>
        <taxon>Theropoda</taxon>
        <taxon>Coelurosauria</taxon>
        <taxon>Aves</taxon>
        <taxon>Neognathae</taxon>
        <taxon>Neoaves</taxon>
        <taxon>Aequornithes</taxon>
        <taxon>Ciconiiformes</taxon>
        <taxon>Ciconiidae</taxon>
        <taxon>Mycteria</taxon>
    </lineage>
</organism>
<comment type="caution">
    <text evidence="2">The sequence shown here is derived from an EMBL/GenBank/DDBJ whole genome shotgun (WGS) entry which is preliminary data.</text>
</comment>
<reference evidence="2 3" key="1">
    <citation type="journal article" date="2023" name="J. Hered.">
        <title>Chromosome-level genome of the wood stork (Mycteria americana) provides insight into avian chromosome evolution.</title>
        <authorList>
            <person name="Flamio R. Jr."/>
            <person name="Ramstad K.M."/>
        </authorList>
    </citation>
    <scope>NUCLEOTIDE SEQUENCE [LARGE SCALE GENOMIC DNA]</scope>
    <source>
        <strain evidence="2">JAX WOST 10</strain>
    </source>
</reference>
<sequence length="234" mass="26569">MEQGWHGKSELQEQEALLPPSMPAPLHGGASPALPLPWRGLTFLAGGLSPFIPWPEDPSQNSLEMKLFFNNKNEETAMCAHSPESQPYPGLHQKQRGQQVEGGDSAPLLRAGETPLQYCLQLWGPQHRKDMDLLERVQRRATEMVRGLEHLSYEERLRELGLFSLQKRRLRRDLTVAFQYLKGAYKKDGERVFSRACSNRTRVNQSFIIISLFIYAGMYFPWDAAAWSLGVSGT</sequence>
<dbReference type="EMBL" id="JAUNZN010000001">
    <property type="protein sequence ID" value="KAK4829585.1"/>
    <property type="molecule type" value="Genomic_DNA"/>
</dbReference>
<accession>A0AAN7PF77</accession>
<name>A0AAN7PF77_MYCAM</name>
<keyword evidence="1" id="KW-0472">Membrane</keyword>
<gene>
    <name evidence="2" type="ORF">QYF61_005685</name>
</gene>
<protein>
    <submittedName>
        <fullName evidence="2">Uncharacterized protein</fullName>
    </submittedName>
</protein>
<keyword evidence="3" id="KW-1185">Reference proteome</keyword>
<evidence type="ECO:0000313" key="3">
    <source>
        <dbReference type="Proteomes" id="UP001333110"/>
    </source>
</evidence>
<evidence type="ECO:0000256" key="1">
    <source>
        <dbReference type="SAM" id="Phobius"/>
    </source>
</evidence>
<evidence type="ECO:0000313" key="2">
    <source>
        <dbReference type="EMBL" id="KAK4829585.1"/>
    </source>
</evidence>
<dbReference type="AlphaFoldDB" id="A0AAN7PF77"/>
<keyword evidence="1" id="KW-1133">Transmembrane helix</keyword>
<dbReference type="Proteomes" id="UP001333110">
    <property type="component" value="Unassembled WGS sequence"/>
</dbReference>
<keyword evidence="1" id="KW-0812">Transmembrane</keyword>
<feature type="transmembrane region" description="Helical" evidence="1">
    <location>
        <begin position="203"/>
        <end position="222"/>
    </location>
</feature>
<proteinExistence type="predicted"/>